<gene>
    <name evidence="9" type="ORF">M0R45_033622</name>
</gene>
<keyword evidence="3" id="KW-0479">Metal-binding</keyword>
<sequence>MMGLHWKLIAVHWSPLKLSGLGLFQQLDPQIESLQNVRLDSLEEATLEWNPSCSMCKDEFADPQGGGDQLVIPLPCAHHYHVDCIIHWLETSHLCPLCRYALPTVEEGEPSNS</sequence>
<evidence type="ECO:0000256" key="6">
    <source>
        <dbReference type="PROSITE-ProRule" id="PRU00175"/>
    </source>
</evidence>
<evidence type="ECO:0000256" key="1">
    <source>
        <dbReference type="ARBA" id="ARBA00000900"/>
    </source>
</evidence>
<dbReference type="GO" id="GO:0005737">
    <property type="term" value="C:cytoplasm"/>
    <property type="evidence" value="ECO:0007669"/>
    <property type="project" value="TreeGrafter"/>
</dbReference>
<dbReference type="InterPro" id="IPR001841">
    <property type="entry name" value="Znf_RING"/>
</dbReference>
<evidence type="ECO:0000256" key="5">
    <source>
        <dbReference type="ARBA" id="ARBA00022833"/>
    </source>
</evidence>
<protein>
    <recommendedName>
        <fullName evidence="2">RING-type E3 ubiquitin transferase</fullName>
        <ecNumber evidence="2">2.3.2.27</ecNumber>
    </recommendedName>
</protein>
<dbReference type="GO" id="GO:0016567">
    <property type="term" value="P:protein ubiquitination"/>
    <property type="evidence" value="ECO:0007669"/>
    <property type="project" value="TreeGrafter"/>
</dbReference>
<evidence type="ECO:0000256" key="4">
    <source>
        <dbReference type="ARBA" id="ARBA00022771"/>
    </source>
</evidence>
<dbReference type="InterPro" id="IPR013083">
    <property type="entry name" value="Znf_RING/FYVE/PHD"/>
</dbReference>
<dbReference type="AlphaFoldDB" id="A0AAW1WMV5"/>
<keyword evidence="10" id="KW-1185">Reference proteome</keyword>
<comment type="caution">
    <text evidence="9">The sequence shown here is derived from an EMBL/GenBank/DDBJ whole genome shotgun (WGS) entry which is preliminary data.</text>
</comment>
<dbReference type="PROSITE" id="PS50089">
    <property type="entry name" value="ZF_RING_2"/>
    <property type="match status" value="1"/>
</dbReference>
<dbReference type="PANTHER" id="PTHR15710">
    <property type="entry name" value="E3 UBIQUITIN-PROTEIN LIGASE PRAJA"/>
    <property type="match status" value="1"/>
</dbReference>
<dbReference type="SUPFAM" id="SSF57850">
    <property type="entry name" value="RING/U-box"/>
    <property type="match status" value="1"/>
</dbReference>
<proteinExistence type="predicted"/>
<feature type="chain" id="PRO_5043587343" description="RING-type E3 ubiquitin transferase" evidence="7">
    <location>
        <begin position="21"/>
        <end position="113"/>
    </location>
</feature>
<feature type="domain" description="RING-type" evidence="8">
    <location>
        <begin position="53"/>
        <end position="99"/>
    </location>
</feature>
<feature type="signal peptide" evidence="7">
    <location>
        <begin position="1"/>
        <end position="20"/>
    </location>
</feature>
<keyword evidence="7" id="KW-0732">Signal</keyword>
<dbReference type="Gene3D" id="3.30.40.10">
    <property type="entry name" value="Zinc/RING finger domain, C3HC4 (zinc finger)"/>
    <property type="match status" value="1"/>
</dbReference>
<keyword evidence="5" id="KW-0862">Zinc</keyword>
<evidence type="ECO:0000256" key="7">
    <source>
        <dbReference type="SAM" id="SignalP"/>
    </source>
</evidence>
<dbReference type="PANTHER" id="PTHR15710:SF229">
    <property type="entry name" value="E3 UBIQUITIN-PROTEIN LIGASE RNF181-LIKE"/>
    <property type="match status" value="1"/>
</dbReference>
<evidence type="ECO:0000256" key="3">
    <source>
        <dbReference type="ARBA" id="ARBA00022723"/>
    </source>
</evidence>
<dbReference type="GO" id="GO:0008270">
    <property type="term" value="F:zinc ion binding"/>
    <property type="evidence" value="ECO:0007669"/>
    <property type="project" value="UniProtKB-KW"/>
</dbReference>
<keyword evidence="4 6" id="KW-0863">Zinc-finger</keyword>
<dbReference type="SMART" id="SM00184">
    <property type="entry name" value="RING"/>
    <property type="match status" value="1"/>
</dbReference>
<evidence type="ECO:0000256" key="2">
    <source>
        <dbReference type="ARBA" id="ARBA00012483"/>
    </source>
</evidence>
<accession>A0AAW1WMV5</accession>
<dbReference type="Pfam" id="PF13639">
    <property type="entry name" value="zf-RING_2"/>
    <property type="match status" value="1"/>
</dbReference>
<organism evidence="9 10">
    <name type="scientific">Rubus argutus</name>
    <name type="common">Southern blackberry</name>
    <dbReference type="NCBI Taxonomy" id="59490"/>
    <lineage>
        <taxon>Eukaryota</taxon>
        <taxon>Viridiplantae</taxon>
        <taxon>Streptophyta</taxon>
        <taxon>Embryophyta</taxon>
        <taxon>Tracheophyta</taxon>
        <taxon>Spermatophyta</taxon>
        <taxon>Magnoliopsida</taxon>
        <taxon>eudicotyledons</taxon>
        <taxon>Gunneridae</taxon>
        <taxon>Pentapetalae</taxon>
        <taxon>rosids</taxon>
        <taxon>fabids</taxon>
        <taxon>Rosales</taxon>
        <taxon>Rosaceae</taxon>
        <taxon>Rosoideae</taxon>
        <taxon>Rosoideae incertae sedis</taxon>
        <taxon>Rubus</taxon>
    </lineage>
</organism>
<evidence type="ECO:0000313" key="10">
    <source>
        <dbReference type="Proteomes" id="UP001457282"/>
    </source>
</evidence>
<dbReference type="EC" id="2.3.2.27" evidence="2"/>
<dbReference type="EMBL" id="JBEDUW010000006">
    <property type="protein sequence ID" value="KAK9925294.1"/>
    <property type="molecule type" value="Genomic_DNA"/>
</dbReference>
<evidence type="ECO:0000313" key="9">
    <source>
        <dbReference type="EMBL" id="KAK9925294.1"/>
    </source>
</evidence>
<evidence type="ECO:0000259" key="8">
    <source>
        <dbReference type="PROSITE" id="PS50089"/>
    </source>
</evidence>
<comment type="catalytic activity">
    <reaction evidence="1">
        <text>S-ubiquitinyl-[E2 ubiquitin-conjugating enzyme]-L-cysteine + [acceptor protein]-L-lysine = [E2 ubiquitin-conjugating enzyme]-L-cysteine + N(6)-ubiquitinyl-[acceptor protein]-L-lysine.</text>
        <dbReference type="EC" id="2.3.2.27"/>
    </reaction>
</comment>
<dbReference type="Proteomes" id="UP001457282">
    <property type="component" value="Unassembled WGS sequence"/>
</dbReference>
<name>A0AAW1WMV5_RUBAR</name>
<reference evidence="9 10" key="1">
    <citation type="journal article" date="2023" name="G3 (Bethesda)">
        <title>A chromosome-length genome assembly and annotation of blackberry (Rubus argutus, cv. 'Hillquist').</title>
        <authorList>
            <person name="Bruna T."/>
            <person name="Aryal R."/>
            <person name="Dudchenko O."/>
            <person name="Sargent D.J."/>
            <person name="Mead D."/>
            <person name="Buti M."/>
            <person name="Cavallini A."/>
            <person name="Hytonen T."/>
            <person name="Andres J."/>
            <person name="Pham M."/>
            <person name="Weisz D."/>
            <person name="Mascagni F."/>
            <person name="Usai G."/>
            <person name="Natali L."/>
            <person name="Bassil N."/>
            <person name="Fernandez G.E."/>
            <person name="Lomsadze A."/>
            <person name="Armour M."/>
            <person name="Olukolu B."/>
            <person name="Poorten T."/>
            <person name="Britton C."/>
            <person name="Davik J."/>
            <person name="Ashrafi H."/>
            <person name="Aiden E.L."/>
            <person name="Borodovsky M."/>
            <person name="Worthington M."/>
        </authorList>
    </citation>
    <scope>NUCLEOTIDE SEQUENCE [LARGE SCALE GENOMIC DNA]</scope>
    <source>
        <strain evidence="9">PI 553951</strain>
    </source>
</reference>
<dbReference type="GO" id="GO:0061630">
    <property type="term" value="F:ubiquitin protein ligase activity"/>
    <property type="evidence" value="ECO:0007669"/>
    <property type="project" value="UniProtKB-EC"/>
</dbReference>